<gene>
    <name evidence="2" type="ORF">ABG768_016730</name>
</gene>
<sequence>MFVHQNVSDITAGEKNMEGRRRLQEKLDEMTKLAAKEEVCDAEGFSDVIGFDVQKDVKYFAQLWEGSPPMAPPNPSYCENIQELKQTIRTHASKSDGIMLTHLRDRIQDLWEALLNEQFVFSFKNSLEIATYKKLQTEYSKWAWSLRSAMLDIENKLHNKIENEAIHDIEEFYLERELNAKSEEVIKTMSAFFKKDRDAAVLNQWKGFFEIKIQQLQENILTETKRKLNEVLQQRHLKKKMKNILIQTYASLPLDRIKGSSEHKDMFYLPSYSEYVLLKKSSGITGALKNMYKRGKEMIGLVLSKEDEVQIKSLITDIAEHTDKMIQSYNIAKMGYNISYIQQLVDYIKANLKEHQEEPKVKYVFKSEFFMDLVLCICHRANKTFTNQ</sequence>
<evidence type="ECO:0000313" key="3">
    <source>
        <dbReference type="Proteomes" id="UP001479290"/>
    </source>
</evidence>
<protein>
    <recommendedName>
        <fullName evidence="1">VLIG-type G domain-containing protein</fullName>
    </recommendedName>
</protein>
<feature type="domain" description="VLIG-type G" evidence="1">
    <location>
        <begin position="1"/>
        <end position="115"/>
    </location>
</feature>
<dbReference type="EMBL" id="JAWDJR010000022">
    <property type="protein sequence ID" value="KAK9954681.1"/>
    <property type="molecule type" value="Genomic_DNA"/>
</dbReference>
<dbReference type="InterPro" id="IPR058641">
    <property type="entry name" value="GVIN1_dom"/>
</dbReference>
<dbReference type="PANTHER" id="PTHR22796">
    <property type="entry name" value="URG4-RELATED"/>
    <property type="match status" value="1"/>
</dbReference>
<dbReference type="PROSITE" id="PS51717">
    <property type="entry name" value="G_VLIG"/>
    <property type="match status" value="1"/>
</dbReference>
<dbReference type="Pfam" id="PF25974">
    <property type="entry name" value="URGCP_9th"/>
    <property type="match status" value="1"/>
</dbReference>
<reference evidence="2 3" key="1">
    <citation type="submission" date="2024-05" db="EMBL/GenBank/DDBJ databases">
        <title>A high-quality chromosomal-level genome assembly of Topmouth culter (Culter alburnus).</title>
        <authorList>
            <person name="Zhao H."/>
        </authorList>
    </citation>
    <scope>NUCLEOTIDE SEQUENCE [LARGE SCALE GENOMIC DNA]</scope>
    <source>
        <strain evidence="2">CATC2023</strain>
        <tissue evidence="2">Muscle</tissue>
    </source>
</reference>
<keyword evidence="3" id="KW-1185">Reference proteome</keyword>
<dbReference type="AlphaFoldDB" id="A0AAW1YZZ3"/>
<dbReference type="Proteomes" id="UP001479290">
    <property type="component" value="Unassembled WGS sequence"/>
</dbReference>
<accession>A0AAW1YZZ3</accession>
<name>A0AAW1YZZ3_CULAL</name>
<evidence type="ECO:0000259" key="1">
    <source>
        <dbReference type="PROSITE" id="PS51717"/>
    </source>
</evidence>
<proteinExistence type="predicted"/>
<dbReference type="InterPro" id="IPR030383">
    <property type="entry name" value="G_VLIG_dom"/>
</dbReference>
<organism evidence="2 3">
    <name type="scientific">Culter alburnus</name>
    <name type="common">Topmouth culter</name>
    <dbReference type="NCBI Taxonomy" id="194366"/>
    <lineage>
        <taxon>Eukaryota</taxon>
        <taxon>Metazoa</taxon>
        <taxon>Chordata</taxon>
        <taxon>Craniata</taxon>
        <taxon>Vertebrata</taxon>
        <taxon>Euteleostomi</taxon>
        <taxon>Actinopterygii</taxon>
        <taxon>Neopterygii</taxon>
        <taxon>Teleostei</taxon>
        <taxon>Ostariophysi</taxon>
        <taxon>Cypriniformes</taxon>
        <taxon>Xenocyprididae</taxon>
        <taxon>Xenocypridinae</taxon>
        <taxon>Culter</taxon>
    </lineage>
</organism>
<evidence type="ECO:0000313" key="2">
    <source>
        <dbReference type="EMBL" id="KAK9954681.1"/>
    </source>
</evidence>
<dbReference type="PANTHER" id="PTHR22796:SF6">
    <property type="entry name" value="INTERFERON-INDUCED VERY LARGE GTPASE 1-RELATED"/>
    <property type="match status" value="1"/>
</dbReference>
<comment type="caution">
    <text evidence="2">The sequence shown here is derived from an EMBL/GenBank/DDBJ whole genome shotgun (WGS) entry which is preliminary data.</text>
</comment>
<dbReference type="GO" id="GO:0005525">
    <property type="term" value="F:GTP binding"/>
    <property type="evidence" value="ECO:0007669"/>
    <property type="project" value="InterPro"/>
</dbReference>
<dbReference type="Pfam" id="PF25683">
    <property type="entry name" value="URGCP_GTPase"/>
    <property type="match status" value="1"/>
</dbReference>